<reference evidence="1 2" key="1">
    <citation type="submission" date="2019-03" db="EMBL/GenBank/DDBJ databases">
        <title>Genomic analyses of the natural microbiome of Caenorhabditis elegans.</title>
        <authorList>
            <person name="Samuel B."/>
        </authorList>
    </citation>
    <scope>NUCLEOTIDE SEQUENCE [LARGE SCALE GENOMIC DNA]</scope>
    <source>
        <strain evidence="1 2">BIGb0156</strain>
    </source>
</reference>
<evidence type="ECO:0008006" key="3">
    <source>
        <dbReference type="Google" id="ProtNLM"/>
    </source>
</evidence>
<proteinExistence type="predicted"/>
<organism evidence="1 2">
    <name type="scientific">Scandinavium goeteborgense</name>
    <dbReference type="NCBI Taxonomy" id="1851514"/>
    <lineage>
        <taxon>Bacteria</taxon>
        <taxon>Pseudomonadati</taxon>
        <taxon>Pseudomonadota</taxon>
        <taxon>Gammaproteobacteria</taxon>
        <taxon>Enterobacterales</taxon>
        <taxon>Enterobacteriaceae</taxon>
        <taxon>Scandinavium</taxon>
    </lineage>
</organism>
<keyword evidence="2" id="KW-1185">Reference proteome</keyword>
<sequence length="82" mass="9454">MQKQDLEKCVAVALESHNGRATIIQVSKFIWGNYEKELRASGDLFFTWQYDMRWAANQLRHKGIVRAAEISPKGIWELSSLS</sequence>
<evidence type="ECO:0000313" key="2">
    <source>
        <dbReference type="Proteomes" id="UP000295530"/>
    </source>
</evidence>
<dbReference type="AlphaFoldDB" id="A0A4R6EKQ6"/>
<dbReference type="Proteomes" id="UP000295530">
    <property type="component" value="Unassembled WGS sequence"/>
</dbReference>
<dbReference type="EMBL" id="SNVX01000004">
    <property type="protein sequence ID" value="TDN59408.1"/>
    <property type="molecule type" value="Genomic_DNA"/>
</dbReference>
<name>A0A4R6EKQ6_SCAGO</name>
<accession>A0A4R6EKQ6</accession>
<comment type="caution">
    <text evidence="1">The sequence shown here is derived from an EMBL/GenBank/DDBJ whole genome shotgun (WGS) entry which is preliminary data.</text>
</comment>
<dbReference type="RefSeq" id="WP_133460860.1">
    <property type="nucleotide sequence ID" value="NZ_SNVX01000004.1"/>
</dbReference>
<dbReference type="OrthoDB" id="9815437at2"/>
<protein>
    <recommendedName>
        <fullName evidence="3">Mrr restriction endonuclease-like protein</fullName>
    </recommendedName>
</protein>
<evidence type="ECO:0000313" key="1">
    <source>
        <dbReference type="EMBL" id="TDN59408.1"/>
    </source>
</evidence>
<gene>
    <name evidence="1" type="ORF">EC847_1049</name>
</gene>